<dbReference type="GO" id="GO:0000166">
    <property type="term" value="F:nucleotide binding"/>
    <property type="evidence" value="ECO:0007669"/>
    <property type="project" value="UniProtKB-KW"/>
</dbReference>
<comment type="similarity">
    <text evidence="1">Belongs to the ribonucleoside diphosphate reductase class-2 family.</text>
</comment>
<dbReference type="AlphaFoldDB" id="X1EF82"/>
<protein>
    <recommendedName>
        <fullName evidence="2">ribonucleoside-diphosphate reductase</fullName>
        <ecNumber evidence="2">1.17.4.1</ecNumber>
    </recommendedName>
</protein>
<dbReference type="GO" id="GO:0071897">
    <property type="term" value="P:DNA biosynthetic process"/>
    <property type="evidence" value="ECO:0007669"/>
    <property type="project" value="UniProtKB-KW"/>
</dbReference>
<keyword evidence="4" id="KW-0547">Nucleotide-binding</keyword>
<evidence type="ECO:0000256" key="1">
    <source>
        <dbReference type="ARBA" id="ARBA00007405"/>
    </source>
</evidence>
<feature type="domain" description="TSCPD" evidence="6">
    <location>
        <begin position="6"/>
        <end position="82"/>
    </location>
</feature>
<evidence type="ECO:0000259" key="6">
    <source>
        <dbReference type="Pfam" id="PF12637"/>
    </source>
</evidence>
<dbReference type="EC" id="1.17.4.1" evidence="2"/>
<sequence length="82" mass="9009">MEKRPRPKVLDSKSHCIVTGCGKMYVTPASNGDGLFEVFAWLGKSGGCAKAQIEAITRLTSLALRYWIPPSEIVKQLKGIRC</sequence>
<evidence type="ECO:0000256" key="4">
    <source>
        <dbReference type="ARBA" id="ARBA00022741"/>
    </source>
</evidence>
<evidence type="ECO:0000256" key="2">
    <source>
        <dbReference type="ARBA" id="ARBA00012274"/>
    </source>
</evidence>
<evidence type="ECO:0000256" key="5">
    <source>
        <dbReference type="ARBA" id="ARBA00047754"/>
    </source>
</evidence>
<proteinExistence type="inferred from homology"/>
<dbReference type="EMBL" id="BART01032899">
    <property type="protein sequence ID" value="GAH15809.1"/>
    <property type="molecule type" value="Genomic_DNA"/>
</dbReference>
<keyword evidence="3" id="KW-0237">DNA synthesis</keyword>
<evidence type="ECO:0000256" key="3">
    <source>
        <dbReference type="ARBA" id="ARBA00022634"/>
    </source>
</evidence>
<dbReference type="GO" id="GO:0004748">
    <property type="term" value="F:ribonucleoside-diphosphate reductase activity, thioredoxin disulfide as acceptor"/>
    <property type="evidence" value="ECO:0007669"/>
    <property type="project" value="UniProtKB-EC"/>
</dbReference>
<accession>X1EF82</accession>
<comment type="catalytic activity">
    <reaction evidence="5">
        <text>a 2'-deoxyribonucleoside 5'-diphosphate + [thioredoxin]-disulfide + H2O = a ribonucleoside 5'-diphosphate + [thioredoxin]-dithiol</text>
        <dbReference type="Rhea" id="RHEA:23252"/>
        <dbReference type="Rhea" id="RHEA-COMP:10698"/>
        <dbReference type="Rhea" id="RHEA-COMP:10700"/>
        <dbReference type="ChEBI" id="CHEBI:15377"/>
        <dbReference type="ChEBI" id="CHEBI:29950"/>
        <dbReference type="ChEBI" id="CHEBI:50058"/>
        <dbReference type="ChEBI" id="CHEBI:57930"/>
        <dbReference type="ChEBI" id="CHEBI:73316"/>
        <dbReference type="EC" id="1.17.4.1"/>
    </reaction>
</comment>
<dbReference type="Pfam" id="PF12637">
    <property type="entry name" value="TSCPD"/>
    <property type="match status" value="1"/>
</dbReference>
<name>X1EF82_9ZZZZ</name>
<gene>
    <name evidence="7" type="ORF">S01H4_56721</name>
</gene>
<comment type="caution">
    <text evidence="7">The sequence shown here is derived from an EMBL/GenBank/DDBJ whole genome shotgun (WGS) entry which is preliminary data.</text>
</comment>
<feature type="non-terminal residue" evidence="7">
    <location>
        <position position="82"/>
    </location>
</feature>
<reference evidence="7" key="1">
    <citation type="journal article" date="2014" name="Front. Microbiol.">
        <title>High frequency of phylogenetically diverse reductive dehalogenase-homologous genes in deep subseafloor sedimentary metagenomes.</title>
        <authorList>
            <person name="Kawai M."/>
            <person name="Futagami T."/>
            <person name="Toyoda A."/>
            <person name="Takaki Y."/>
            <person name="Nishi S."/>
            <person name="Hori S."/>
            <person name="Arai W."/>
            <person name="Tsubouchi T."/>
            <person name="Morono Y."/>
            <person name="Uchiyama I."/>
            <person name="Ito T."/>
            <person name="Fujiyama A."/>
            <person name="Inagaki F."/>
            <person name="Takami H."/>
        </authorList>
    </citation>
    <scope>NUCLEOTIDE SEQUENCE</scope>
    <source>
        <strain evidence="7">Expedition CK06-06</strain>
    </source>
</reference>
<evidence type="ECO:0000313" key="7">
    <source>
        <dbReference type="EMBL" id="GAH15809.1"/>
    </source>
</evidence>
<organism evidence="7">
    <name type="scientific">marine sediment metagenome</name>
    <dbReference type="NCBI Taxonomy" id="412755"/>
    <lineage>
        <taxon>unclassified sequences</taxon>
        <taxon>metagenomes</taxon>
        <taxon>ecological metagenomes</taxon>
    </lineage>
</organism>
<dbReference type="InterPro" id="IPR024434">
    <property type="entry name" value="TSCPD_dom"/>
</dbReference>